<evidence type="ECO:0000313" key="1">
    <source>
        <dbReference type="EMBL" id="KAK1860531.1"/>
    </source>
</evidence>
<dbReference type="Proteomes" id="UP000798662">
    <property type="component" value="Chromosome 1"/>
</dbReference>
<sequence>MFSLTRSCHPAPASAVVSLPSALPPQLKPLAVAAPVGLRGRWRRRDALQVQRLRARQAGAIAAHKTNEAGVLVCPLRVRVPARSRLRACWGGGRIPSAPFPSPPLQSPITSPSSPPTSLGLRQLPPPPPPPRRRRGWWTTRHRGGVAAAAAAAAASPQRCPRAYPPHTSVAVRLSTSAHAPQWQAQPPHSDSSTGLTSDRGGTRAAVSITLARHAASSTGGAAAAPTARRIAADDCAMVMSRGARLADYRLIGGRSRSTATRRAGQRGSSGGRRGGGAGANGRHAADGGEEVLASRQRGDAQALGGALLEARGGGGAPRGGRRAQSGAPPQRYRRPSAAPTVGGRRQRRRL</sequence>
<name>A0ACC3BS44_PYRYE</name>
<proteinExistence type="predicted"/>
<evidence type="ECO:0000313" key="2">
    <source>
        <dbReference type="Proteomes" id="UP000798662"/>
    </source>
</evidence>
<dbReference type="EMBL" id="CM020618">
    <property type="protein sequence ID" value="KAK1860531.1"/>
    <property type="molecule type" value="Genomic_DNA"/>
</dbReference>
<protein>
    <submittedName>
        <fullName evidence="1">Uncharacterized protein</fullName>
    </submittedName>
</protein>
<gene>
    <name evidence="1" type="ORF">I4F81_003120</name>
</gene>
<organism evidence="1 2">
    <name type="scientific">Pyropia yezoensis</name>
    <name type="common">Susabi-nori</name>
    <name type="synonym">Porphyra yezoensis</name>
    <dbReference type="NCBI Taxonomy" id="2788"/>
    <lineage>
        <taxon>Eukaryota</taxon>
        <taxon>Rhodophyta</taxon>
        <taxon>Bangiophyceae</taxon>
        <taxon>Bangiales</taxon>
        <taxon>Bangiaceae</taxon>
        <taxon>Pyropia</taxon>
    </lineage>
</organism>
<reference evidence="1" key="1">
    <citation type="submission" date="2019-11" db="EMBL/GenBank/DDBJ databases">
        <title>Nori genome reveals adaptations in red seaweeds to the harsh intertidal environment.</title>
        <authorList>
            <person name="Wang D."/>
            <person name="Mao Y."/>
        </authorList>
    </citation>
    <scope>NUCLEOTIDE SEQUENCE</scope>
    <source>
        <tissue evidence="1">Gametophyte</tissue>
    </source>
</reference>
<accession>A0ACC3BS44</accession>
<comment type="caution">
    <text evidence="1">The sequence shown here is derived from an EMBL/GenBank/DDBJ whole genome shotgun (WGS) entry which is preliminary data.</text>
</comment>
<keyword evidence="2" id="KW-1185">Reference proteome</keyword>